<organism evidence="1 2">
    <name type="scientific">Marasmius tenuissimus</name>
    <dbReference type="NCBI Taxonomy" id="585030"/>
    <lineage>
        <taxon>Eukaryota</taxon>
        <taxon>Fungi</taxon>
        <taxon>Dikarya</taxon>
        <taxon>Basidiomycota</taxon>
        <taxon>Agaricomycotina</taxon>
        <taxon>Agaricomycetes</taxon>
        <taxon>Agaricomycetidae</taxon>
        <taxon>Agaricales</taxon>
        <taxon>Marasmiineae</taxon>
        <taxon>Marasmiaceae</taxon>
        <taxon>Marasmius</taxon>
    </lineage>
</organism>
<sequence length="317" mass="36425">MPRYVKTVSVEYGYMSGSSTDHHDINKGMGGECSYIKPEYTDKRSEAAFGFEVEVTKIEDFHAADLSKGDRMTYFRYLHAFYTYGGLPAITKVWISTVKDTTEGDGRTGDINRNRGGEPLYLCWEYEKEETQTYSIVLGLIFPAPFTLFHLLSEKVVTADHPFYTDDCRDDPDVLEGHEATVRLGDIVFSQSNVGQLIGGSWEDETVWQTIQNMLRIRSIQDRRAYIAARYDQLRVVPIRRRTDASPDDATSRLMLSLDNRRLLLLRATLPVDERITIWIATSNECERELKKWTSRDEGYTIKVRGRRVETPPHVVL</sequence>
<dbReference type="Proteomes" id="UP001437256">
    <property type="component" value="Unassembled WGS sequence"/>
</dbReference>
<proteinExistence type="predicted"/>
<gene>
    <name evidence="1" type="ORF">AAF712_010674</name>
</gene>
<name>A0ABR2ZLC1_9AGAR</name>
<protein>
    <submittedName>
        <fullName evidence="1">Uncharacterized protein</fullName>
    </submittedName>
</protein>
<evidence type="ECO:0000313" key="2">
    <source>
        <dbReference type="Proteomes" id="UP001437256"/>
    </source>
</evidence>
<accession>A0ABR2ZLC1</accession>
<comment type="caution">
    <text evidence="1">The sequence shown here is derived from an EMBL/GenBank/DDBJ whole genome shotgun (WGS) entry which is preliminary data.</text>
</comment>
<dbReference type="EMBL" id="JBBXMP010000104">
    <property type="protein sequence ID" value="KAL0062462.1"/>
    <property type="molecule type" value="Genomic_DNA"/>
</dbReference>
<keyword evidence="2" id="KW-1185">Reference proteome</keyword>
<evidence type="ECO:0000313" key="1">
    <source>
        <dbReference type="EMBL" id="KAL0062462.1"/>
    </source>
</evidence>
<reference evidence="1 2" key="1">
    <citation type="submission" date="2024-05" db="EMBL/GenBank/DDBJ databases">
        <title>A draft genome resource for the thread blight pathogen Marasmius tenuissimus strain MS-2.</title>
        <authorList>
            <person name="Yulfo-Soto G.E."/>
            <person name="Baruah I.K."/>
            <person name="Amoako-Attah I."/>
            <person name="Bukari Y."/>
            <person name="Meinhardt L.W."/>
            <person name="Bailey B.A."/>
            <person name="Cohen S.P."/>
        </authorList>
    </citation>
    <scope>NUCLEOTIDE SEQUENCE [LARGE SCALE GENOMIC DNA]</scope>
    <source>
        <strain evidence="1 2">MS-2</strain>
    </source>
</reference>